<dbReference type="Pfam" id="PF03942">
    <property type="entry name" value="DTW"/>
    <property type="match status" value="1"/>
</dbReference>
<organism evidence="9 10">
    <name type="scientific">Owenia fusiformis</name>
    <name type="common">Polychaete worm</name>
    <dbReference type="NCBI Taxonomy" id="6347"/>
    <lineage>
        <taxon>Eukaryota</taxon>
        <taxon>Metazoa</taxon>
        <taxon>Spiralia</taxon>
        <taxon>Lophotrochozoa</taxon>
        <taxon>Annelida</taxon>
        <taxon>Polychaeta</taxon>
        <taxon>Sedentaria</taxon>
        <taxon>Canalipalpata</taxon>
        <taxon>Sabellida</taxon>
        <taxon>Oweniida</taxon>
        <taxon>Oweniidae</taxon>
        <taxon>Owenia</taxon>
    </lineage>
</organism>
<dbReference type="GO" id="GO:0016432">
    <property type="term" value="F:tRNA-uridine aminocarboxypropyltransferase activity"/>
    <property type="evidence" value="ECO:0007669"/>
    <property type="project" value="UniProtKB-EC"/>
</dbReference>
<evidence type="ECO:0000256" key="4">
    <source>
        <dbReference type="ARBA" id="ARBA00022694"/>
    </source>
</evidence>
<dbReference type="GO" id="GO:0008033">
    <property type="term" value="P:tRNA processing"/>
    <property type="evidence" value="ECO:0007669"/>
    <property type="project" value="UniProtKB-KW"/>
</dbReference>
<dbReference type="AlphaFoldDB" id="A0A8S4PV69"/>
<evidence type="ECO:0000259" key="8">
    <source>
        <dbReference type="SMART" id="SM01144"/>
    </source>
</evidence>
<dbReference type="EMBL" id="CAIIXF020000010">
    <property type="protein sequence ID" value="CAH1797398.1"/>
    <property type="molecule type" value="Genomic_DNA"/>
</dbReference>
<reference evidence="9" key="1">
    <citation type="submission" date="2022-03" db="EMBL/GenBank/DDBJ databases">
        <authorList>
            <person name="Martin C."/>
        </authorList>
    </citation>
    <scope>NUCLEOTIDE SEQUENCE</scope>
</reference>
<proteinExistence type="inferred from homology"/>
<comment type="similarity">
    <text evidence="5">Belongs to the TDD superfamily. DTWD2 family.</text>
</comment>
<dbReference type="OrthoDB" id="408541at2759"/>
<dbReference type="InterPro" id="IPR005636">
    <property type="entry name" value="DTW"/>
</dbReference>
<evidence type="ECO:0000256" key="3">
    <source>
        <dbReference type="ARBA" id="ARBA00022691"/>
    </source>
</evidence>
<dbReference type="InterPro" id="IPR039262">
    <property type="entry name" value="DTWD2/TAPT"/>
</dbReference>
<evidence type="ECO:0000313" key="9">
    <source>
        <dbReference type="EMBL" id="CAH1797398.1"/>
    </source>
</evidence>
<sequence>GTSKMAAPVSEKLQDEFLSSFCDFEGIDEQVVPKRETCETCKRPKTVCWCPYLPRERIDVHTTVHIIQHPFEVSRCLQTARILEHGLAPGKCTVYVGKRISYKKHPRLETLLKSPETLLLYPGPKAVDIATMPQDRKYNIVLLDGTWPQAGGIYHQNTMLHCLKQVKLCNTGTSKYVIRTQPSDGCLSTLETAVTAIAILENRPDIIEPLTRPMSALCDFQMEHGAVMHHSKQYLIDNGLYKKQNSTGDNQKSVNDSNKRENEQNNHLKEPIEIDDENSLRDNF</sequence>
<keyword evidence="3" id="KW-0949">S-adenosyl-L-methionine</keyword>
<evidence type="ECO:0000256" key="7">
    <source>
        <dbReference type="SAM" id="MobiDB-lite"/>
    </source>
</evidence>
<dbReference type="PANTHER" id="PTHR21392:SF0">
    <property type="entry name" value="TRNA-URIDINE AMINOCARBOXYPROPYLTRANSFERASE 2"/>
    <property type="match status" value="1"/>
</dbReference>
<evidence type="ECO:0000256" key="1">
    <source>
        <dbReference type="ARBA" id="ARBA00012386"/>
    </source>
</evidence>
<evidence type="ECO:0000256" key="5">
    <source>
        <dbReference type="ARBA" id="ARBA00034489"/>
    </source>
</evidence>
<keyword evidence="4" id="KW-0819">tRNA processing</keyword>
<feature type="compositionally biased region" description="Polar residues" evidence="7">
    <location>
        <begin position="245"/>
        <end position="256"/>
    </location>
</feature>
<keyword evidence="10" id="KW-1185">Reference proteome</keyword>
<keyword evidence="2" id="KW-0808">Transferase</keyword>
<protein>
    <recommendedName>
        <fullName evidence="1">tRNA-uridine aminocarboxypropyltransferase</fullName>
        <ecNumber evidence="1">2.5.1.25</ecNumber>
    </recommendedName>
</protein>
<feature type="region of interest" description="Disordered" evidence="7">
    <location>
        <begin position="245"/>
        <end position="284"/>
    </location>
</feature>
<accession>A0A8S4PV69</accession>
<dbReference type="Proteomes" id="UP000749559">
    <property type="component" value="Unassembled WGS sequence"/>
</dbReference>
<dbReference type="PANTHER" id="PTHR21392">
    <property type="entry name" value="TRNA-URIDINE AMINOCARBOXYPROPYLTRANSFERASE 2"/>
    <property type="match status" value="1"/>
</dbReference>
<comment type="caution">
    <text evidence="9">The sequence shown here is derived from an EMBL/GenBank/DDBJ whole genome shotgun (WGS) entry which is preliminary data.</text>
</comment>
<gene>
    <name evidence="9" type="ORF">OFUS_LOCUS21685</name>
</gene>
<evidence type="ECO:0000256" key="2">
    <source>
        <dbReference type="ARBA" id="ARBA00022679"/>
    </source>
</evidence>
<dbReference type="EC" id="2.5.1.25" evidence="1"/>
<dbReference type="SMART" id="SM01144">
    <property type="entry name" value="DTW"/>
    <property type="match status" value="1"/>
</dbReference>
<evidence type="ECO:0000256" key="6">
    <source>
        <dbReference type="ARBA" id="ARBA00048718"/>
    </source>
</evidence>
<evidence type="ECO:0000313" key="10">
    <source>
        <dbReference type="Proteomes" id="UP000749559"/>
    </source>
</evidence>
<feature type="non-terminal residue" evidence="9">
    <location>
        <position position="1"/>
    </location>
</feature>
<feature type="compositionally biased region" description="Basic and acidic residues" evidence="7">
    <location>
        <begin position="257"/>
        <end position="284"/>
    </location>
</feature>
<name>A0A8S4PV69_OWEFU</name>
<feature type="domain" description="DTW" evidence="8">
    <location>
        <begin position="34"/>
        <end position="226"/>
    </location>
</feature>
<comment type="catalytic activity">
    <reaction evidence="6">
        <text>a uridine in tRNA + S-adenosyl-L-methionine = a 3-[(3S)-3-amino-3-carboxypropyl]uridine in tRNA + S-methyl-5'-thioadenosine + H(+)</text>
        <dbReference type="Rhea" id="RHEA:62432"/>
        <dbReference type="Rhea" id="RHEA-COMP:13339"/>
        <dbReference type="Rhea" id="RHEA-COMP:16092"/>
        <dbReference type="ChEBI" id="CHEBI:15378"/>
        <dbReference type="ChEBI" id="CHEBI:17509"/>
        <dbReference type="ChEBI" id="CHEBI:59789"/>
        <dbReference type="ChEBI" id="CHEBI:65315"/>
        <dbReference type="ChEBI" id="CHEBI:82930"/>
        <dbReference type="EC" id="2.5.1.25"/>
    </reaction>
</comment>